<dbReference type="InterPro" id="IPR002677">
    <property type="entry name" value="Ribosomal_bL32"/>
</dbReference>
<keyword evidence="3 5" id="KW-0687">Ribonucleoprotein</keyword>
<organism evidence="7 8">
    <name type="scientific">Neolewinella aquimaris</name>
    <dbReference type="NCBI Taxonomy" id="1835722"/>
    <lineage>
        <taxon>Bacteria</taxon>
        <taxon>Pseudomonadati</taxon>
        <taxon>Bacteroidota</taxon>
        <taxon>Saprospiria</taxon>
        <taxon>Saprospirales</taxon>
        <taxon>Lewinellaceae</taxon>
        <taxon>Neolewinella</taxon>
    </lineage>
</organism>
<dbReference type="AlphaFoldDB" id="A0A840E2Z3"/>
<name>A0A840E2Z3_9BACT</name>
<reference evidence="7 8" key="1">
    <citation type="submission" date="2020-08" db="EMBL/GenBank/DDBJ databases">
        <title>Genomic Encyclopedia of Type Strains, Phase IV (KMG-IV): sequencing the most valuable type-strain genomes for metagenomic binning, comparative biology and taxonomic classification.</title>
        <authorList>
            <person name="Goeker M."/>
        </authorList>
    </citation>
    <scope>NUCLEOTIDE SEQUENCE [LARGE SCALE GENOMIC DNA]</scope>
    <source>
        <strain evidence="7 8">DSM 105137</strain>
    </source>
</reference>
<dbReference type="EMBL" id="JACIFF010000001">
    <property type="protein sequence ID" value="MBB4078102.1"/>
    <property type="molecule type" value="Genomic_DNA"/>
</dbReference>
<dbReference type="RefSeq" id="WP_183494331.1">
    <property type="nucleotide sequence ID" value="NZ_JACIFF010000001.1"/>
</dbReference>
<comment type="caution">
    <text evidence="7">The sequence shown here is derived from an EMBL/GenBank/DDBJ whole genome shotgun (WGS) entry which is preliminary data.</text>
</comment>
<evidence type="ECO:0000256" key="6">
    <source>
        <dbReference type="SAM" id="MobiDB-lite"/>
    </source>
</evidence>
<dbReference type="InterPro" id="IPR044957">
    <property type="entry name" value="Ribosomal_bL32_bact"/>
</dbReference>
<gene>
    <name evidence="5" type="primary">rpmF</name>
    <name evidence="7" type="ORF">GGR28_000703</name>
</gene>
<dbReference type="InterPro" id="IPR011332">
    <property type="entry name" value="Ribosomal_zn-bd"/>
</dbReference>
<feature type="compositionally biased region" description="Low complexity" evidence="6">
    <location>
        <begin position="23"/>
        <end position="33"/>
    </location>
</feature>
<evidence type="ECO:0000256" key="4">
    <source>
        <dbReference type="ARBA" id="ARBA00035178"/>
    </source>
</evidence>
<keyword evidence="2 5" id="KW-0689">Ribosomal protein</keyword>
<evidence type="ECO:0000313" key="8">
    <source>
        <dbReference type="Proteomes" id="UP000576209"/>
    </source>
</evidence>
<accession>A0A840E2Z3</accession>
<evidence type="ECO:0000256" key="3">
    <source>
        <dbReference type="ARBA" id="ARBA00023274"/>
    </source>
</evidence>
<dbReference type="Pfam" id="PF01783">
    <property type="entry name" value="Ribosomal_L32p"/>
    <property type="match status" value="1"/>
</dbReference>
<dbReference type="HAMAP" id="MF_00340">
    <property type="entry name" value="Ribosomal_bL32"/>
    <property type="match status" value="1"/>
</dbReference>
<evidence type="ECO:0000256" key="2">
    <source>
        <dbReference type="ARBA" id="ARBA00022980"/>
    </source>
</evidence>
<comment type="similarity">
    <text evidence="1 5">Belongs to the bacterial ribosomal protein bL32 family.</text>
</comment>
<protein>
    <recommendedName>
        <fullName evidence="4 5">Large ribosomal subunit protein bL32</fullName>
    </recommendedName>
</protein>
<dbReference type="GO" id="GO:0015934">
    <property type="term" value="C:large ribosomal subunit"/>
    <property type="evidence" value="ECO:0007669"/>
    <property type="project" value="InterPro"/>
</dbReference>
<dbReference type="SUPFAM" id="SSF57829">
    <property type="entry name" value="Zn-binding ribosomal proteins"/>
    <property type="match status" value="1"/>
</dbReference>
<evidence type="ECO:0000256" key="1">
    <source>
        <dbReference type="ARBA" id="ARBA00008560"/>
    </source>
</evidence>
<feature type="region of interest" description="Disordered" evidence="6">
    <location>
        <begin position="1"/>
        <end position="42"/>
    </location>
</feature>
<dbReference type="Proteomes" id="UP000576209">
    <property type="component" value="Unassembled WGS sequence"/>
</dbReference>
<proteinExistence type="inferred from homology"/>
<evidence type="ECO:0000256" key="5">
    <source>
        <dbReference type="HAMAP-Rule" id="MF_00340"/>
    </source>
</evidence>
<dbReference type="GO" id="GO:0006412">
    <property type="term" value="P:translation"/>
    <property type="evidence" value="ECO:0007669"/>
    <property type="project" value="UniProtKB-UniRule"/>
</dbReference>
<evidence type="ECO:0000313" key="7">
    <source>
        <dbReference type="EMBL" id="MBB4078102.1"/>
    </source>
</evidence>
<sequence>MAHPKSRISKQRKRKRRTHYKATAPTLTTCQTTGEVHQPHRAYKDSDGNLYYNGNLLVQAPEVVEETVEDTDDED</sequence>
<dbReference type="GO" id="GO:0003735">
    <property type="term" value="F:structural constituent of ribosome"/>
    <property type="evidence" value="ECO:0007669"/>
    <property type="project" value="InterPro"/>
</dbReference>
<dbReference type="PANTHER" id="PTHR35534:SF1">
    <property type="entry name" value="LARGE RIBOSOMAL SUBUNIT PROTEIN BL32"/>
    <property type="match status" value="1"/>
</dbReference>
<dbReference type="NCBIfam" id="TIGR01031">
    <property type="entry name" value="rpmF_bact"/>
    <property type="match status" value="1"/>
</dbReference>
<keyword evidence="8" id="KW-1185">Reference proteome</keyword>
<dbReference type="PANTHER" id="PTHR35534">
    <property type="entry name" value="50S RIBOSOMAL PROTEIN L32"/>
    <property type="match status" value="1"/>
</dbReference>
<feature type="compositionally biased region" description="Basic residues" evidence="6">
    <location>
        <begin position="1"/>
        <end position="20"/>
    </location>
</feature>